<dbReference type="GO" id="GO:0005886">
    <property type="term" value="C:plasma membrane"/>
    <property type="evidence" value="ECO:0007669"/>
    <property type="project" value="UniProtKB-SubCell"/>
</dbReference>
<dbReference type="AlphaFoldDB" id="A0ABD5NHQ4"/>
<evidence type="ECO:0000256" key="7">
    <source>
        <dbReference type="SAM" id="Phobius"/>
    </source>
</evidence>
<evidence type="ECO:0000256" key="6">
    <source>
        <dbReference type="ARBA" id="ARBA00023136"/>
    </source>
</evidence>
<evidence type="ECO:0000256" key="1">
    <source>
        <dbReference type="ARBA" id="ARBA00004651"/>
    </source>
</evidence>
<proteinExistence type="predicted"/>
<reference evidence="8 9" key="1">
    <citation type="journal article" date="2019" name="Int. J. Syst. Evol. Microbiol.">
        <title>The Global Catalogue of Microorganisms (GCM) 10K type strain sequencing project: providing services to taxonomists for standard genome sequencing and annotation.</title>
        <authorList>
            <consortium name="The Broad Institute Genomics Platform"/>
            <consortium name="The Broad Institute Genome Sequencing Center for Infectious Disease"/>
            <person name="Wu L."/>
            <person name="Ma J."/>
        </authorList>
    </citation>
    <scope>NUCLEOTIDE SEQUENCE [LARGE SCALE GENOMIC DNA]</scope>
    <source>
        <strain evidence="8 9">CGMCC 1.12562</strain>
    </source>
</reference>
<dbReference type="Pfam" id="PF04066">
    <property type="entry name" value="MrpF_PhaF"/>
    <property type="match status" value="1"/>
</dbReference>
<keyword evidence="6 7" id="KW-0472">Membrane</keyword>
<feature type="transmembrane region" description="Helical" evidence="7">
    <location>
        <begin position="36"/>
        <end position="56"/>
    </location>
</feature>
<dbReference type="EMBL" id="JBHRWN010000002">
    <property type="protein sequence ID" value="MFC3478669.1"/>
    <property type="molecule type" value="Genomic_DNA"/>
</dbReference>
<keyword evidence="9" id="KW-1185">Reference proteome</keyword>
<dbReference type="PANTHER" id="PTHR34702:SF1">
    <property type="entry name" value="NA(+)_H(+) ANTIPORTER SUBUNIT F"/>
    <property type="match status" value="1"/>
</dbReference>
<keyword evidence="5 7" id="KW-1133">Transmembrane helix</keyword>
<dbReference type="RefSeq" id="WP_232570006.1">
    <property type="nucleotide sequence ID" value="NZ_CP089466.1"/>
</dbReference>
<accession>A0ABD5NHQ4</accession>
<comment type="caution">
    <text evidence="8">The sequence shown here is derived from an EMBL/GenBank/DDBJ whole genome shotgun (WGS) entry which is preliminary data.</text>
</comment>
<dbReference type="InterPro" id="IPR007208">
    <property type="entry name" value="MrpF/PhaF-like"/>
</dbReference>
<dbReference type="NCBIfam" id="NF009244">
    <property type="entry name" value="PRK12599.1-3"/>
    <property type="match status" value="1"/>
</dbReference>
<name>A0ABD5NHQ4_9EURY</name>
<dbReference type="PANTHER" id="PTHR34702">
    <property type="entry name" value="NA(+)/H(+) ANTIPORTER SUBUNIT F1"/>
    <property type="match status" value="1"/>
</dbReference>
<evidence type="ECO:0000256" key="3">
    <source>
        <dbReference type="ARBA" id="ARBA00022475"/>
    </source>
</evidence>
<evidence type="ECO:0000313" key="9">
    <source>
        <dbReference type="Proteomes" id="UP001595660"/>
    </source>
</evidence>
<sequence>MSLVTDVLLGGAGAFIVLSAVVLYRVVRGPTMQDRVIAVNAIGTNIVVIIALVAAATGNPGALDIAIVYALLNFVMSIAISKFTVERGGVL</sequence>
<dbReference type="Proteomes" id="UP001595660">
    <property type="component" value="Unassembled WGS sequence"/>
</dbReference>
<feature type="transmembrane region" description="Helical" evidence="7">
    <location>
        <begin position="6"/>
        <end position="24"/>
    </location>
</feature>
<keyword evidence="3" id="KW-1003">Cell membrane</keyword>
<gene>
    <name evidence="8" type="ORF">ACFOKC_13140</name>
</gene>
<dbReference type="GeneID" id="69118319"/>
<keyword evidence="2" id="KW-0813">Transport</keyword>
<organism evidence="8 9">
    <name type="scientific">Halobacterium litoreum</name>
    <dbReference type="NCBI Taxonomy" id="2039234"/>
    <lineage>
        <taxon>Archaea</taxon>
        <taxon>Methanobacteriati</taxon>
        <taxon>Methanobacteriota</taxon>
        <taxon>Stenosarchaea group</taxon>
        <taxon>Halobacteria</taxon>
        <taxon>Halobacteriales</taxon>
        <taxon>Halobacteriaceae</taxon>
        <taxon>Halobacterium</taxon>
    </lineage>
</organism>
<evidence type="ECO:0000256" key="5">
    <source>
        <dbReference type="ARBA" id="ARBA00022989"/>
    </source>
</evidence>
<protein>
    <submittedName>
        <fullName evidence="8">Cation:proton antiporter</fullName>
    </submittedName>
</protein>
<evidence type="ECO:0000313" key="8">
    <source>
        <dbReference type="EMBL" id="MFC3478669.1"/>
    </source>
</evidence>
<feature type="transmembrane region" description="Helical" evidence="7">
    <location>
        <begin position="62"/>
        <end position="85"/>
    </location>
</feature>
<evidence type="ECO:0000256" key="4">
    <source>
        <dbReference type="ARBA" id="ARBA00022692"/>
    </source>
</evidence>
<evidence type="ECO:0000256" key="2">
    <source>
        <dbReference type="ARBA" id="ARBA00022448"/>
    </source>
</evidence>
<comment type="subcellular location">
    <subcellularLocation>
        <location evidence="1">Cell membrane</location>
        <topology evidence="1">Multi-pass membrane protein</topology>
    </subcellularLocation>
</comment>
<keyword evidence="4 7" id="KW-0812">Transmembrane</keyword>